<accession>A0A9C6X806</accession>
<sequence length="1084" mass="117479">MACDPLRQPPLTRTCTAAAPCPALNYNSLLGSGEDDDADGAFDSDLDPDSDYTDPLMRPYPPLMPAVAERLVGGAGVGAGPAGTGAASDRSFVPGPWSECSATCGEGAQHREVHCRVFLEGTKNRARIDDRECPGPKPPEKQPCHGPPCVSTTTRRFVVGEWGPCSVSCGEGVQRREVHCKLFLELSRATTTLRAHQCPGPLPHDSKPCTVALCPLANTLDSQLLADTAEAPRVGGPKGTFSWKEQGFRECSKSCLGGVQESIIHCIRDQDGKSVTPHLCKMEPKPETRTRTCNDQPCPPRWNYTEFSKCSDECGMGIKIRDVSCIHEVTTNQQITIANSRCPQPEPPARSYCNVLDCQPAWNVSDWSKCSRPCAGGLKTRTVTCTQRMAQNHVVARPASMCPEHLKPQERRPCNSKPCGPDDHRPAIAANDNTFAYEAKPNQKQVSVKVGGSASIFLGTRLKIRCPVKRFNRDEAEIDQYSSFALTFERGSLAGGPPGGLGGGQGWHGHGLGYGPSGVPPVGRRKRAWWSFGGATEAPTTQATDDANDYDEGDEGQDEEGEEDEAGSKIAWQKDGKQLHHSKKHHISNKGVLRIMDATMQDSGRYSCVAGQSSADLIVVVKNRPGEFLSSEEIPLGQPPQQHPRHRDRQGDTGRVFPGAGDDISHEVSPTGTSRYNMRKKTTPPPETRYQNSYNDRDQNAYNNYNSYGQSSRTPGRTTDDYPSTYTNGNGWNPGGPGEDESNVIYPDPTATSAAARTAPPFHGLLRHLQTVAAFSFIRQVLSDRVSTLPPLLSQLEQRPDPGAPAAQTQGAQRPALLVEKDPDDATTEQAGGAGVLLGKGSAAAADLRFEWVITPWSDCSESCGGNGFQLRGAQCTVRSGRGAAPPSAGPAASPAASTQTVDAMLCEDAGQPAPTTFQRCGTEDCPRWVAGEWSTCEDSRCFDWNTAMQRRDVECKLPNDTVVEPTLCDESEKPPVRLECYNDRCKGTWRVGEWSECAARCGTSGVKHRILQCVWFGTKKAAGNACREQPRPVVMKSCKVPPCGQGGECRDESQYCTTVRAMNLCRLQRYQTQCCLSCQSNRG</sequence>
<dbReference type="SMART" id="SM00209">
    <property type="entry name" value="TSP1"/>
    <property type="match status" value="7"/>
</dbReference>
<keyword evidence="3" id="KW-0732">Signal</keyword>
<dbReference type="PROSITE" id="PS50835">
    <property type="entry name" value="IG_LIKE"/>
    <property type="match status" value="1"/>
</dbReference>
<evidence type="ECO:0000259" key="7">
    <source>
        <dbReference type="PROSITE" id="PS50900"/>
    </source>
</evidence>
<dbReference type="SUPFAM" id="SSF48726">
    <property type="entry name" value="Immunoglobulin"/>
    <property type="match status" value="1"/>
</dbReference>
<feature type="compositionally biased region" description="Polar residues" evidence="5">
    <location>
        <begin position="689"/>
        <end position="727"/>
    </location>
</feature>
<feature type="region of interest" description="Disordered" evidence="5">
    <location>
        <begin position="630"/>
        <end position="747"/>
    </location>
</feature>
<dbReference type="InterPro" id="IPR036179">
    <property type="entry name" value="Ig-like_dom_sf"/>
</dbReference>
<dbReference type="InterPro" id="IPR010909">
    <property type="entry name" value="PLAC"/>
</dbReference>
<dbReference type="InterPro" id="IPR000884">
    <property type="entry name" value="TSP1_rpt"/>
</dbReference>
<dbReference type="GO" id="GO:0005576">
    <property type="term" value="C:extracellular region"/>
    <property type="evidence" value="ECO:0007669"/>
    <property type="project" value="UniProtKB-SubCell"/>
</dbReference>
<dbReference type="InterPro" id="IPR007110">
    <property type="entry name" value="Ig-like_dom"/>
</dbReference>
<evidence type="ECO:0000256" key="3">
    <source>
        <dbReference type="ARBA" id="ARBA00022729"/>
    </source>
</evidence>
<feature type="compositionally biased region" description="Acidic residues" evidence="5">
    <location>
        <begin position="546"/>
        <end position="565"/>
    </location>
</feature>
<evidence type="ECO:0000313" key="9">
    <source>
        <dbReference type="RefSeq" id="XP_052130750.1"/>
    </source>
</evidence>
<keyword evidence="8" id="KW-1185">Reference proteome</keyword>
<evidence type="ECO:0000256" key="5">
    <source>
        <dbReference type="SAM" id="MobiDB-lite"/>
    </source>
</evidence>
<dbReference type="GeneID" id="113215334"/>
<feature type="region of interest" description="Disordered" evidence="5">
    <location>
        <begin position="534"/>
        <end position="568"/>
    </location>
</feature>
<dbReference type="InterPro" id="IPR036383">
    <property type="entry name" value="TSP1_rpt_sf"/>
</dbReference>
<dbReference type="Pfam" id="PF07679">
    <property type="entry name" value="I-set"/>
    <property type="match status" value="1"/>
</dbReference>
<feature type="region of interest" description="Disordered" evidence="5">
    <location>
        <begin position="35"/>
        <end position="61"/>
    </location>
</feature>
<comment type="subcellular location">
    <subcellularLocation>
        <location evidence="1">Secreted</location>
    </subcellularLocation>
</comment>
<dbReference type="PROSITE" id="PS50900">
    <property type="entry name" value="PLAC"/>
    <property type="match status" value="1"/>
</dbReference>
<dbReference type="Proteomes" id="UP000504606">
    <property type="component" value="Unplaced"/>
</dbReference>
<dbReference type="KEGG" id="foc:113215334"/>
<dbReference type="InterPro" id="IPR003599">
    <property type="entry name" value="Ig_sub"/>
</dbReference>
<evidence type="ECO:0000313" key="8">
    <source>
        <dbReference type="Proteomes" id="UP000504606"/>
    </source>
</evidence>
<dbReference type="RefSeq" id="XP_052130750.1">
    <property type="nucleotide sequence ID" value="XM_052274790.1"/>
</dbReference>
<dbReference type="InterPro" id="IPR013783">
    <property type="entry name" value="Ig-like_fold"/>
</dbReference>
<dbReference type="SMART" id="SM00409">
    <property type="entry name" value="IG"/>
    <property type="match status" value="1"/>
</dbReference>
<keyword evidence="2" id="KW-0964">Secreted</keyword>
<dbReference type="PROSITE" id="PS50092">
    <property type="entry name" value="TSP1"/>
    <property type="match status" value="7"/>
</dbReference>
<feature type="region of interest" description="Disordered" evidence="5">
    <location>
        <begin position="496"/>
        <end position="515"/>
    </location>
</feature>
<feature type="domain" description="Ig-like" evidence="6">
    <location>
        <begin position="570"/>
        <end position="618"/>
    </location>
</feature>
<name>A0A9C6X806_FRAOC</name>
<dbReference type="AlphaFoldDB" id="A0A9C6X806"/>
<dbReference type="InterPro" id="IPR050439">
    <property type="entry name" value="ADAMTS_ADAMTS-like"/>
</dbReference>
<evidence type="ECO:0000256" key="4">
    <source>
        <dbReference type="ARBA" id="ARBA00022737"/>
    </source>
</evidence>
<evidence type="ECO:0000256" key="1">
    <source>
        <dbReference type="ARBA" id="ARBA00004613"/>
    </source>
</evidence>
<keyword evidence="4" id="KW-0677">Repeat</keyword>
<dbReference type="FunFam" id="2.20.100.10:FF:000005">
    <property type="entry name" value="ADAM metallopeptidase with thrombospondin type 1 motif 9"/>
    <property type="match status" value="1"/>
</dbReference>
<organism evidence="8 9">
    <name type="scientific">Frankliniella occidentalis</name>
    <name type="common">Western flower thrips</name>
    <name type="synonym">Euthrips occidentalis</name>
    <dbReference type="NCBI Taxonomy" id="133901"/>
    <lineage>
        <taxon>Eukaryota</taxon>
        <taxon>Metazoa</taxon>
        <taxon>Ecdysozoa</taxon>
        <taxon>Arthropoda</taxon>
        <taxon>Hexapoda</taxon>
        <taxon>Insecta</taxon>
        <taxon>Pterygota</taxon>
        <taxon>Neoptera</taxon>
        <taxon>Paraneoptera</taxon>
        <taxon>Thysanoptera</taxon>
        <taxon>Terebrantia</taxon>
        <taxon>Thripoidea</taxon>
        <taxon>Thripidae</taxon>
        <taxon>Frankliniella</taxon>
    </lineage>
</organism>
<dbReference type="Pfam" id="PF19030">
    <property type="entry name" value="TSP1_ADAMTS"/>
    <property type="match status" value="6"/>
</dbReference>
<dbReference type="Gene3D" id="2.60.40.10">
    <property type="entry name" value="Immunoglobulins"/>
    <property type="match status" value="1"/>
</dbReference>
<feature type="compositionally biased region" description="Acidic residues" evidence="5">
    <location>
        <begin position="35"/>
        <end position="52"/>
    </location>
</feature>
<dbReference type="PANTHER" id="PTHR13723">
    <property type="entry name" value="ADAMTS A DISINTEGRIN AND METALLOPROTEASE WITH THROMBOSPONDIN MOTIFS PROTEASE"/>
    <property type="match status" value="1"/>
</dbReference>
<dbReference type="SUPFAM" id="SSF82895">
    <property type="entry name" value="TSP-1 type 1 repeat"/>
    <property type="match status" value="6"/>
</dbReference>
<dbReference type="Pfam" id="PF08686">
    <property type="entry name" value="PLAC"/>
    <property type="match status" value="1"/>
</dbReference>
<gene>
    <name evidence="9" type="primary">LOC113215334</name>
</gene>
<dbReference type="OrthoDB" id="5948003at2759"/>
<protein>
    <submittedName>
        <fullName evidence="9">Protein madd-4-like</fullName>
    </submittedName>
</protein>
<feature type="domain" description="PLAC" evidence="7">
    <location>
        <begin position="1046"/>
        <end position="1083"/>
    </location>
</feature>
<reference evidence="9" key="1">
    <citation type="submission" date="2025-08" db="UniProtKB">
        <authorList>
            <consortium name="RefSeq"/>
        </authorList>
    </citation>
    <scope>IDENTIFICATION</scope>
    <source>
        <tissue evidence="9">Whole organism</tissue>
    </source>
</reference>
<evidence type="ECO:0000259" key="6">
    <source>
        <dbReference type="PROSITE" id="PS50835"/>
    </source>
</evidence>
<dbReference type="Gene3D" id="2.20.100.10">
    <property type="entry name" value="Thrombospondin type-1 (TSP1) repeat"/>
    <property type="match status" value="7"/>
</dbReference>
<dbReference type="InterPro" id="IPR013098">
    <property type="entry name" value="Ig_I-set"/>
</dbReference>
<dbReference type="Pfam" id="PF00090">
    <property type="entry name" value="TSP_1"/>
    <property type="match status" value="1"/>
</dbReference>
<proteinExistence type="predicted"/>
<evidence type="ECO:0000256" key="2">
    <source>
        <dbReference type="ARBA" id="ARBA00022525"/>
    </source>
</evidence>